<keyword evidence="2" id="KW-1185">Reference proteome</keyword>
<comment type="caution">
    <text evidence="1">The sequence shown here is derived from an EMBL/GenBank/DDBJ whole genome shotgun (WGS) entry which is preliminary data.</text>
</comment>
<evidence type="ECO:0000313" key="1">
    <source>
        <dbReference type="EMBL" id="DAZ92842.1"/>
    </source>
</evidence>
<proteinExistence type="predicted"/>
<dbReference type="EMBL" id="DAKRPA010000376">
    <property type="protein sequence ID" value="DAZ92842.1"/>
    <property type="molecule type" value="Genomic_DNA"/>
</dbReference>
<evidence type="ECO:0000313" key="2">
    <source>
        <dbReference type="Proteomes" id="UP001146120"/>
    </source>
</evidence>
<reference evidence="1" key="1">
    <citation type="submission" date="2022-11" db="EMBL/GenBank/DDBJ databases">
        <authorList>
            <person name="Morgan W.R."/>
            <person name="Tartar A."/>
        </authorList>
    </citation>
    <scope>NUCLEOTIDE SEQUENCE</scope>
    <source>
        <strain evidence="1">ARSEF 373</strain>
    </source>
</reference>
<dbReference type="Proteomes" id="UP001146120">
    <property type="component" value="Unassembled WGS sequence"/>
</dbReference>
<name>A0AAV2YBG6_9STRA</name>
<gene>
    <name evidence="1" type="ORF">N0F65_000522</name>
</gene>
<dbReference type="AlphaFoldDB" id="A0AAV2YBG6"/>
<protein>
    <submittedName>
        <fullName evidence="1">Uncharacterized protein</fullName>
    </submittedName>
</protein>
<organism evidence="1 2">
    <name type="scientific">Lagenidium giganteum</name>
    <dbReference type="NCBI Taxonomy" id="4803"/>
    <lineage>
        <taxon>Eukaryota</taxon>
        <taxon>Sar</taxon>
        <taxon>Stramenopiles</taxon>
        <taxon>Oomycota</taxon>
        <taxon>Peronosporomycetes</taxon>
        <taxon>Pythiales</taxon>
        <taxon>Pythiaceae</taxon>
    </lineage>
</organism>
<accession>A0AAV2YBG6</accession>
<reference evidence="1" key="2">
    <citation type="journal article" date="2023" name="Microbiol Resour">
        <title>Decontamination and Annotation of the Draft Genome Sequence of the Oomycete Lagenidium giganteum ARSEF 373.</title>
        <authorList>
            <person name="Morgan W.R."/>
            <person name="Tartar A."/>
        </authorList>
    </citation>
    <scope>NUCLEOTIDE SEQUENCE</scope>
    <source>
        <strain evidence="1">ARSEF 373</strain>
    </source>
</reference>
<sequence length="93" mass="10357">MLSRMVDTIALDVMVRRGSGLNAFSTVIRIVYLNERRASSMQPDMRQTKMSMKWSSFTKSTRTLSASSTLTEAVCSTVMSLGLRPKVVYPCVS</sequence>